<organism evidence="2 3">
    <name type="scientific">Corynebacterium mustelae</name>
    <dbReference type="NCBI Taxonomy" id="571915"/>
    <lineage>
        <taxon>Bacteria</taxon>
        <taxon>Bacillati</taxon>
        <taxon>Actinomycetota</taxon>
        <taxon>Actinomycetes</taxon>
        <taxon>Mycobacteriales</taxon>
        <taxon>Corynebacteriaceae</taxon>
        <taxon>Corynebacterium</taxon>
    </lineage>
</organism>
<dbReference type="PATRIC" id="fig|571915.4.peg.633"/>
<dbReference type="RefSeq" id="WP_047261260.1">
    <property type="nucleotide sequence ID" value="NZ_CP011542.1"/>
</dbReference>
<keyword evidence="3" id="KW-1185">Reference proteome</keyword>
<dbReference type="EMBL" id="CP011542">
    <property type="protein sequence ID" value="AKK04944.1"/>
    <property type="molecule type" value="Genomic_DNA"/>
</dbReference>
<dbReference type="CDD" id="cd02440">
    <property type="entry name" value="AdoMet_MTases"/>
    <property type="match status" value="1"/>
</dbReference>
<dbReference type="AlphaFoldDB" id="A0A0G3GUV2"/>
<proteinExistence type="predicted"/>
<dbReference type="Gene3D" id="3.40.50.150">
    <property type="entry name" value="Vaccinia Virus protein VP39"/>
    <property type="match status" value="1"/>
</dbReference>
<dbReference type="InterPro" id="IPR013216">
    <property type="entry name" value="Methyltransf_11"/>
</dbReference>
<dbReference type="Proteomes" id="UP000035199">
    <property type="component" value="Chromosome"/>
</dbReference>
<dbReference type="SUPFAM" id="SSF53335">
    <property type="entry name" value="S-adenosyl-L-methionine-dependent methyltransferases"/>
    <property type="match status" value="1"/>
</dbReference>
<keyword evidence="2" id="KW-0489">Methyltransferase</keyword>
<dbReference type="GO" id="GO:0008757">
    <property type="term" value="F:S-adenosylmethionine-dependent methyltransferase activity"/>
    <property type="evidence" value="ECO:0007669"/>
    <property type="project" value="InterPro"/>
</dbReference>
<protein>
    <submittedName>
        <fullName evidence="2">Methyltransferase family protein</fullName>
    </submittedName>
</protein>
<evidence type="ECO:0000313" key="2">
    <source>
        <dbReference type="EMBL" id="AKK04944.1"/>
    </source>
</evidence>
<dbReference type="KEGG" id="cmv:CMUST_03000"/>
<sequence length="265" mass="28450">MATAPQDRDEAHLQGHWLLAKLGKKVLRPGGRKMTQWLIDAANPTAKRVVEFAPGLGITAAEILDRNPSAYIGVDENPQAVTATKISTQHARLGIPAEVITGSAAQTGLEDESTDVVIGEAMLSMQGEAGKAAIVSEAHRILAPGGRYAIHELALTPNDVPDQIADELRKSLARAIKVNARPLTATEWSKLLEDNGFTVVSTKVADMGLLKPQQMLDDEGFGVLKIAFNLLRNPKARSRVLAMRKVFSDNAKHLASIAIVAEKTS</sequence>
<evidence type="ECO:0000259" key="1">
    <source>
        <dbReference type="Pfam" id="PF08241"/>
    </source>
</evidence>
<name>A0A0G3GUV2_9CORY</name>
<dbReference type="Pfam" id="PF08241">
    <property type="entry name" value="Methyltransf_11"/>
    <property type="match status" value="1"/>
</dbReference>
<reference evidence="3" key="2">
    <citation type="submission" date="2015-05" db="EMBL/GenBank/DDBJ databases">
        <title>Complete genome sequence of Corynebacterium mustelae DSM 45274, isolated from various tissues of a male ferret with lethal sepsis.</title>
        <authorList>
            <person name="Ruckert C."/>
            <person name="Albersmeier A."/>
            <person name="Winkler A."/>
            <person name="Tauch A."/>
        </authorList>
    </citation>
    <scope>NUCLEOTIDE SEQUENCE [LARGE SCALE GENOMIC DNA]</scope>
    <source>
        <strain evidence="3">DSM 45274</strain>
    </source>
</reference>
<reference evidence="2 3" key="1">
    <citation type="journal article" date="2015" name="Genome Announc.">
        <title>Complete Genome Sequence of the Type Strain Corynebacterium mustelae DSM 45274, Isolated from Various Tissues of a Male Ferret with Lethal Sepsis.</title>
        <authorList>
            <person name="Ruckert C."/>
            <person name="Eimer J."/>
            <person name="Winkler A."/>
            <person name="Tauch A."/>
        </authorList>
    </citation>
    <scope>NUCLEOTIDE SEQUENCE [LARGE SCALE GENOMIC DNA]</scope>
    <source>
        <strain evidence="2 3">DSM 45274</strain>
    </source>
</reference>
<dbReference type="STRING" id="571915.CMUST_03000"/>
<feature type="domain" description="Methyltransferase type 11" evidence="1">
    <location>
        <begin position="51"/>
        <end position="150"/>
    </location>
</feature>
<evidence type="ECO:0000313" key="3">
    <source>
        <dbReference type="Proteomes" id="UP000035199"/>
    </source>
</evidence>
<keyword evidence="2" id="KW-0808">Transferase</keyword>
<accession>A0A0G3GUV2</accession>
<dbReference type="InterPro" id="IPR029063">
    <property type="entry name" value="SAM-dependent_MTases_sf"/>
</dbReference>
<dbReference type="OrthoDB" id="9805171at2"/>
<dbReference type="GO" id="GO:0032259">
    <property type="term" value="P:methylation"/>
    <property type="evidence" value="ECO:0007669"/>
    <property type="project" value="UniProtKB-KW"/>
</dbReference>
<gene>
    <name evidence="2" type="ORF">CMUST_03000</name>
</gene>